<dbReference type="InterPro" id="IPR011009">
    <property type="entry name" value="Kinase-like_dom_sf"/>
</dbReference>
<keyword evidence="15" id="KW-1133">Transmembrane helix</keyword>
<evidence type="ECO:0000256" key="13">
    <source>
        <dbReference type="ARBA" id="ARBA00022777"/>
    </source>
</evidence>
<dbReference type="InterPro" id="IPR055414">
    <property type="entry name" value="LRR_R13L4/SHOC2-like"/>
</dbReference>
<keyword evidence="12 21" id="KW-0547">Nucleotide-binding</keyword>
<dbReference type="InterPro" id="IPR008271">
    <property type="entry name" value="Ser/Thr_kinase_AS"/>
</dbReference>
<evidence type="ECO:0000259" key="23">
    <source>
        <dbReference type="PROSITE" id="PS50011"/>
    </source>
</evidence>
<proteinExistence type="inferred from homology"/>
<dbReference type="InterPro" id="IPR032675">
    <property type="entry name" value="LRR_dom_sf"/>
</dbReference>
<dbReference type="SUPFAM" id="SSF56112">
    <property type="entry name" value="Protein kinase-like (PK-like)"/>
    <property type="match status" value="2"/>
</dbReference>
<keyword evidence="10 22" id="KW-0732">Signal</keyword>
<dbReference type="PANTHER" id="PTHR27008:SF585">
    <property type="entry name" value="PROTEIN KINASE DOMAIN-CONTAINING PROTEIN"/>
    <property type="match status" value="1"/>
</dbReference>
<evidence type="ECO:0000256" key="7">
    <source>
        <dbReference type="ARBA" id="ARBA00022614"/>
    </source>
</evidence>
<comment type="similarity">
    <text evidence="2">Belongs to the protein kinase superfamily. Ser/Thr protein kinase family.</text>
</comment>
<keyword evidence="25" id="KW-1185">Reference proteome</keyword>
<dbReference type="FunFam" id="1.10.510.10:FF:000358">
    <property type="entry name" value="Putative leucine-rich repeat receptor-like serine/threonine-protein kinase"/>
    <property type="match status" value="2"/>
</dbReference>
<evidence type="ECO:0000256" key="14">
    <source>
        <dbReference type="ARBA" id="ARBA00022840"/>
    </source>
</evidence>
<evidence type="ECO:0000256" key="10">
    <source>
        <dbReference type="ARBA" id="ARBA00022729"/>
    </source>
</evidence>
<keyword evidence="14 21" id="KW-0067">ATP-binding</keyword>
<dbReference type="InterPro" id="IPR001245">
    <property type="entry name" value="Ser-Thr/Tyr_kinase_cat_dom"/>
</dbReference>
<dbReference type="Pfam" id="PF00560">
    <property type="entry name" value="LRR_1"/>
    <property type="match status" value="9"/>
</dbReference>
<dbReference type="FunFam" id="3.80.10.10:FF:000288">
    <property type="entry name" value="LRR receptor-like serine/threonine-protein kinase EFR"/>
    <property type="match status" value="1"/>
</dbReference>
<dbReference type="SMART" id="SM00220">
    <property type="entry name" value="S_TKc"/>
    <property type="match status" value="2"/>
</dbReference>
<dbReference type="PROSITE" id="PS00107">
    <property type="entry name" value="PROTEIN_KINASE_ATP"/>
    <property type="match status" value="1"/>
</dbReference>
<evidence type="ECO:0000313" key="25">
    <source>
        <dbReference type="Proteomes" id="UP001604336"/>
    </source>
</evidence>
<dbReference type="Pfam" id="PF13855">
    <property type="entry name" value="LRR_8"/>
    <property type="match status" value="2"/>
</dbReference>
<evidence type="ECO:0000256" key="9">
    <source>
        <dbReference type="ARBA" id="ARBA00022692"/>
    </source>
</evidence>
<evidence type="ECO:0000256" key="1">
    <source>
        <dbReference type="ARBA" id="ARBA00004162"/>
    </source>
</evidence>
<dbReference type="GO" id="GO:0051707">
    <property type="term" value="P:response to other organism"/>
    <property type="evidence" value="ECO:0007669"/>
    <property type="project" value="UniProtKB-ARBA"/>
</dbReference>
<dbReference type="Proteomes" id="UP001604336">
    <property type="component" value="Unassembled WGS sequence"/>
</dbReference>
<dbReference type="Gene3D" id="3.80.10.10">
    <property type="entry name" value="Ribonuclease Inhibitor"/>
    <property type="match status" value="6"/>
</dbReference>
<dbReference type="SUPFAM" id="SSF52047">
    <property type="entry name" value="RNI-like"/>
    <property type="match status" value="1"/>
</dbReference>
<dbReference type="FunFam" id="3.80.10.10:FF:000383">
    <property type="entry name" value="Leucine-rich repeat receptor protein kinase EMS1"/>
    <property type="match status" value="1"/>
</dbReference>
<gene>
    <name evidence="24" type="ORF">Adt_33150</name>
</gene>
<dbReference type="GO" id="GO:0004674">
    <property type="term" value="F:protein serine/threonine kinase activity"/>
    <property type="evidence" value="ECO:0007669"/>
    <property type="project" value="UniProtKB-KW"/>
</dbReference>
<dbReference type="Gene3D" id="3.30.200.20">
    <property type="entry name" value="Phosphorylase Kinase, domain 1"/>
    <property type="match status" value="2"/>
</dbReference>
<evidence type="ECO:0000256" key="15">
    <source>
        <dbReference type="ARBA" id="ARBA00022989"/>
    </source>
</evidence>
<dbReference type="PROSITE" id="PS50011">
    <property type="entry name" value="PROTEIN_KINASE_DOM"/>
    <property type="match status" value="2"/>
</dbReference>
<evidence type="ECO:0000313" key="24">
    <source>
        <dbReference type="EMBL" id="KAL2480184.1"/>
    </source>
</evidence>
<evidence type="ECO:0000256" key="18">
    <source>
        <dbReference type="ARBA" id="ARBA00023180"/>
    </source>
</evidence>
<organism evidence="24 25">
    <name type="scientific">Abeliophyllum distichum</name>
    <dbReference type="NCBI Taxonomy" id="126358"/>
    <lineage>
        <taxon>Eukaryota</taxon>
        <taxon>Viridiplantae</taxon>
        <taxon>Streptophyta</taxon>
        <taxon>Embryophyta</taxon>
        <taxon>Tracheophyta</taxon>
        <taxon>Spermatophyta</taxon>
        <taxon>Magnoliopsida</taxon>
        <taxon>eudicotyledons</taxon>
        <taxon>Gunneridae</taxon>
        <taxon>Pentapetalae</taxon>
        <taxon>asterids</taxon>
        <taxon>lamiids</taxon>
        <taxon>Lamiales</taxon>
        <taxon>Oleaceae</taxon>
        <taxon>Forsythieae</taxon>
        <taxon>Abeliophyllum</taxon>
    </lineage>
</organism>
<dbReference type="Pfam" id="PF07714">
    <property type="entry name" value="PK_Tyr_Ser-Thr"/>
    <property type="match status" value="1"/>
</dbReference>
<evidence type="ECO:0000256" key="20">
    <source>
        <dbReference type="ARBA" id="ARBA00048679"/>
    </source>
</evidence>
<dbReference type="PROSITE" id="PS00108">
    <property type="entry name" value="PROTEIN_KINASE_ST"/>
    <property type="match status" value="2"/>
</dbReference>
<evidence type="ECO:0000256" key="17">
    <source>
        <dbReference type="ARBA" id="ARBA00023170"/>
    </source>
</evidence>
<keyword evidence="6" id="KW-0597">Phosphoprotein</keyword>
<feature type="binding site" evidence="21">
    <location>
        <position position="922"/>
    </location>
    <ligand>
        <name>ATP</name>
        <dbReference type="ChEBI" id="CHEBI:30616"/>
    </ligand>
</feature>
<dbReference type="InterPro" id="IPR017441">
    <property type="entry name" value="Protein_kinase_ATP_BS"/>
</dbReference>
<dbReference type="GO" id="GO:0099402">
    <property type="term" value="P:plant organ development"/>
    <property type="evidence" value="ECO:0007669"/>
    <property type="project" value="UniProtKB-ARBA"/>
</dbReference>
<comment type="catalytic activity">
    <reaction evidence="19">
        <text>L-threonyl-[protein] + ATP = O-phospho-L-threonyl-[protein] + ADP + H(+)</text>
        <dbReference type="Rhea" id="RHEA:46608"/>
        <dbReference type="Rhea" id="RHEA-COMP:11060"/>
        <dbReference type="Rhea" id="RHEA-COMP:11605"/>
        <dbReference type="ChEBI" id="CHEBI:15378"/>
        <dbReference type="ChEBI" id="CHEBI:30013"/>
        <dbReference type="ChEBI" id="CHEBI:30616"/>
        <dbReference type="ChEBI" id="CHEBI:61977"/>
        <dbReference type="ChEBI" id="CHEBI:456216"/>
        <dbReference type="EC" id="2.7.11.1"/>
    </reaction>
</comment>
<evidence type="ECO:0000256" key="5">
    <source>
        <dbReference type="ARBA" id="ARBA00022527"/>
    </source>
</evidence>
<dbReference type="InterPro" id="IPR001611">
    <property type="entry name" value="Leu-rich_rpt"/>
</dbReference>
<keyword evidence="8" id="KW-0808">Transferase</keyword>
<dbReference type="InterPro" id="IPR051809">
    <property type="entry name" value="Plant_receptor-like_S/T_kinase"/>
</dbReference>
<keyword evidence="13" id="KW-0418">Kinase</keyword>
<keyword evidence="4" id="KW-1003">Cell membrane</keyword>
<keyword evidence="18" id="KW-0325">Glycoprotein</keyword>
<evidence type="ECO:0000256" key="11">
    <source>
        <dbReference type="ARBA" id="ARBA00022737"/>
    </source>
</evidence>
<keyword evidence="9" id="KW-0812">Transmembrane</keyword>
<dbReference type="GO" id="GO:0005524">
    <property type="term" value="F:ATP binding"/>
    <property type="evidence" value="ECO:0007669"/>
    <property type="project" value="UniProtKB-UniRule"/>
</dbReference>
<dbReference type="Pfam" id="PF23598">
    <property type="entry name" value="LRR_14"/>
    <property type="match status" value="1"/>
</dbReference>
<evidence type="ECO:0000256" key="2">
    <source>
        <dbReference type="ARBA" id="ARBA00008684"/>
    </source>
</evidence>
<sequence length="1417" mass="157811">MNKLFFFITVSVLSINCLAVCSARIVHNLTTDQEALVAFKTRIISDPNNILANKWLTNTSICNWIGVSCSRKWQRVTALDFSNFGFSGTIAPHLGNLSFLCYLNISSNNFTGIIPLELSHLRRLKEIDMGSNSFTGVVPSWLGTIPELRHILLDNNWFSGSIPTLLLHNNSKLQTLQLDYNILNGNIPQEICNLSALEYLYLRSNMLTGSIPFGIFNMSSLRELGLGENSLSGWLPNDICDGILELTVLSLSDNQLSGDIPSNIYNCRYLEFLSLSINHFSGSIPSAIGSLNMLQGLYLGYNNFIGGIPLEIGNLSNLEILSIPSFSQIGPIPSFVFNMSTLKVIQFGENNLSGSLPVDIYINLPQLVKLYLYSNELTGGIPATFGNLTRLQYLYLYENNLTGELPAELGNLNLVKFIVNRNGLSGSIPFSMFNISTLKEIDVGDNYFSGHLPTTMVYSLPDLEILYLGGNRLSGVIPISFTNASKLTELDMANNFLTGTIPNFGNLRLLQKFLIGGNNLIGESSRFFSSLTNCRYLKFLDVSKTKLSGVLPASIGNLSTSLQKLYAPGCNIAGAIPAEIGNLSRLNYLLLDRNQLTGFIPSTIGKLKSLQRIDISINKLEGYIPAELCQLSNLGDMYLSDNMLNGSIPVCLGELKSLRYVHLGFNKLESTVPLKLWNLNDLLLLNLSHNSLSGNLPSEIGNLNIIFDIDFSWNQFSGNIPSSIGKIQSVVSLSFAHNRFQGSIPQSLGIIINLESLNLSFNNFSGSIPKSLEELRHLEHLDVSHNRLHGEIPTGGRFANFTAQSFIQNYALCSETRQQFPPCGKAHKRSRSKNVVSLMKYILPPIISVILGVTILLIVRRRKSNEYVPQSEISLHLGWRRISYRELEEATNAFGESNILGSGSFGSVYGGILSDGLNVAVKVFNLQSEQVRAIKSFATESQVLSTIRHRNLIRIIGCCSNTDFKALILEYMPNGSLEKWLYSHNYFLDILKRLNIAIDVALALEYLHHGHTFPIVHCDLKPSNVLLNKDMVAHVSDFGIAKLFDEGESTTQTKTLATIGYMAPEYGTEGIVSTSGDVYSYGVMLLEMYTRKKPTDKKFGEEMSLKSWVSHSLDENTITEVVDTNLLGREEENFAKNDQCVSSILALAIECLTDSPTERINMREVVFDVSHNILEEEILVRGRFANFTAKYFEGTLFDGLNVAVKVFNFPPERVTKSIDIETEILSTIHHRNLVRIIGCCSNKEFKALTLEYMPNGSLEIWLYSHNYFLDMLKRLDIEIDVALALEYLHHGLTFTVLHCDLKPRNVLLDQYMVGHVGDFGIAKLFGQGESIAQTKTLATIGYMVPEYGSEGIVSTSGDVYSFGIMLLEMYTRKKPTDAMFGEKMRLKGWVIQSLDENKIIEVVDANLLRREDTNFST</sequence>
<dbReference type="InterPro" id="IPR000719">
    <property type="entry name" value="Prot_kinase_dom"/>
</dbReference>
<keyword evidence="7" id="KW-0433">Leucine-rich repeat</keyword>
<reference evidence="25" key="1">
    <citation type="submission" date="2024-07" db="EMBL/GenBank/DDBJ databases">
        <title>Two chromosome-level genome assemblies of Korean endemic species Abeliophyllum distichum and Forsythia ovata (Oleaceae).</title>
        <authorList>
            <person name="Jang H."/>
        </authorList>
    </citation>
    <scope>NUCLEOTIDE SEQUENCE [LARGE SCALE GENOMIC DNA]</scope>
</reference>
<comment type="subcellular location">
    <subcellularLocation>
        <location evidence="1">Cell membrane</location>
        <topology evidence="1">Single-pass membrane protein</topology>
    </subcellularLocation>
</comment>
<dbReference type="GO" id="GO:0009653">
    <property type="term" value="P:anatomical structure morphogenesis"/>
    <property type="evidence" value="ECO:0007669"/>
    <property type="project" value="UniProtKB-ARBA"/>
</dbReference>
<evidence type="ECO:0000256" key="22">
    <source>
        <dbReference type="SAM" id="SignalP"/>
    </source>
</evidence>
<dbReference type="EMBL" id="JBFOLK010000010">
    <property type="protein sequence ID" value="KAL2480184.1"/>
    <property type="molecule type" value="Genomic_DNA"/>
</dbReference>
<comment type="caution">
    <text evidence="24">The sequence shown here is derived from an EMBL/GenBank/DDBJ whole genome shotgun (WGS) entry which is preliminary data.</text>
</comment>
<evidence type="ECO:0000256" key="19">
    <source>
        <dbReference type="ARBA" id="ARBA00047899"/>
    </source>
</evidence>
<dbReference type="GO" id="GO:0005886">
    <property type="term" value="C:plasma membrane"/>
    <property type="evidence" value="ECO:0007669"/>
    <property type="project" value="UniProtKB-SubCell"/>
</dbReference>
<feature type="chain" id="PRO_5044755255" description="non-specific serine/threonine protein kinase" evidence="22">
    <location>
        <begin position="24"/>
        <end position="1417"/>
    </location>
</feature>
<feature type="signal peptide" evidence="22">
    <location>
        <begin position="1"/>
        <end position="23"/>
    </location>
</feature>
<dbReference type="InterPro" id="IPR003591">
    <property type="entry name" value="Leu-rich_rpt_typical-subtyp"/>
</dbReference>
<evidence type="ECO:0000256" key="8">
    <source>
        <dbReference type="ARBA" id="ARBA00022679"/>
    </source>
</evidence>
<dbReference type="SUPFAM" id="SSF52058">
    <property type="entry name" value="L domain-like"/>
    <property type="match status" value="2"/>
</dbReference>
<keyword evidence="16" id="KW-0472">Membrane</keyword>
<comment type="catalytic activity">
    <reaction evidence="20">
        <text>L-seryl-[protein] + ATP = O-phospho-L-seryl-[protein] + ADP + H(+)</text>
        <dbReference type="Rhea" id="RHEA:17989"/>
        <dbReference type="Rhea" id="RHEA-COMP:9863"/>
        <dbReference type="Rhea" id="RHEA-COMP:11604"/>
        <dbReference type="ChEBI" id="CHEBI:15378"/>
        <dbReference type="ChEBI" id="CHEBI:29999"/>
        <dbReference type="ChEBI" id="CHEBI:30616"/>
        <dbReference type="ChEBI" id="CHEBI:83421"/>
        <dbReference type="ChEBI" id="CHEBI:456216"/>
        <dbReference type="EC" id="2.7.11.1"/>
    </reaction>
</comment>
<dbReference type="Pfam" id="PF00069">
    <property type="entry name" value="Pkinase"/>
    <property type="match status" value="1"/>
</dbReference>
<dbReference type="Pfam" id="PF08263">
    <property type="entry name" value="LRRNT_2"/>
    <property type="match status" value="1"/>
</dbReference>
<dbReference type="PANTHER" id="PTHR27008">
    <property type="entry name" value="OS04G0122200 PROTEIN"/>
    <property type="match status" value="1"/>
</dbReference>
<feature type="domain" description="Protein kinase" evidence="23">
    <location>
        <begin position="894"/>
        <end position="1174"/>
    </location>
</feature>
<evidence type="ECO:0000256" key="21">
    <source>
        <dbReference type="PROSITE-ProRule" id="PRU10141"/>
    </source>
</evidence>
<dbReference type="GO" id="GO:0006952">
    <property type="term" value="P:defense response"/>
    <property type="evidence" value="ECO:0007669"/>
    <property type="project" value="UniProtKB-ARBA"/>
</dbReference>
<dbReference type="EC" id="2.7.11.1" evidence="3"/>
<feature type="domain" description="Protein kinase" evidence="23">
    <location>
        <begin position="1173"/>
        <end position="1417"/>
    </location>
</feature>
<evidence type="ECO:0000256" key="4">
    <source>
        <dbReference type="ARBA" id="ARBA00022475"/>
    </source>
</evidence>
<evidence type="ECO:0000256" key="6">
    <source>
        <dbReference type="ARBA" id="ARBA00022553"/>
    </source>
</evidence>
<dbReference type="Gene3D" id="1.10.510.10">
    <property type="entry name" value="Transferase(Phosphotransferase) domain 1"/>
    <property type="match status" value="2"/>
</dbReference>
<keyword evidence="17" id="KW-0675">Receptor</keyword>
<evidence type="ECO:0000256" key="16">
    <source>
        <dbReference type="ARBA" id="ARBA00023136"/>
    </source>
</evidence>
<dbReference type="SMART" id="SM00369">
    <property type="entry name" value="LRR_TYP"/>
    <property type="match status" value="10"/>
</dbReference>
<evidence type="ECO:0000256" key="3">
    <source>
        <dbReference type="ARBA" id="ARBA00012513"/>
    </source>
</evidence>
<accession>A0ABD1QVF4</accession>
<dbReference type="FunFam" id="3.80.10.10:FF:000095">
    <property type="entry name" value="LRR receptor-like serine/threonine-protein kinase GSO1"/>
    <property type="match status" value="1"/>
</dbReference>
<dbReference type="InterPro" id="IPR013210">
    <property type="entry name" value="LRR_N_plant-typ"/>
</dbReference>
<dbReference type="FunFam" id="3.80.10.10:FF:000400">
    <property type="entry name" value="Nuclear pore complex protein NUP107"/>
    <property type="match status" value="1"/>
</dbReference>
<name>A0ABD1QVF4_9LAMI</name>
<dbReference type="FunFam" id="3.30.200.20:FF:000661">
    <property type="entry name" value="Serine-threonine protein kinase plant-type"/>
    <property type="match status" value="1"/>
</dbReference>
<evidence type="ECO:0000256" key="12">
    <source>
        <dbReference type="ARBA" id="ARBA00022741"/>
    </source>
</evidence>
<keyword evidence="5" id="KW-0723">Serine/threonine-protein kinase</keyword>
<dbReference type="PROSITE" id="PS51450">
    <property type="entry name" value="LRR"/>
    <property type="match status" value="1"/>
</dbReference>
<protein>
    <recommendedName>
        <fullName evidence="3">non-specific serine/threonine protein kinase</fullName>
        <ecNumber evidence="3">2.7.11.1</ecNumber>
    </recommendedName>
</protein>
<keyword evidence="11" id="KW-0677">Repeat</keyword>